<dbReference type="Pfam" id="PF00694">
    <property type="entry name" value="Aconitase_C"/>
    <property type="match status" value="1"/>
</dbReference>
<accession>A0A7L9WPP6</accession>
<evidence type="ECO:0000256" key="3">
    <source>
        <dbReference type="ARBA" id="ARBA00004729"/>
    </source>
</evidence>
<dbReference type="RefSeq" id="WP_193080328.1">
    <property type="nucleotide sequence ID" value="NZ_CP045201.1"/>
</dbReference>
<name>A0A7L9WPP6_9RHOB</name>
<dbReference type="SUPFAM" id="SSF52016">
    <property type="entry name" value="LeuD/IlvD-like"/>
    <property type="match status" value="1"/>
</dbReference>
<evidence type="ECO:0000259" key="11">
    <source>
        <dbReference type="Pfam" id="PF00694"/>
    </source>
</evidence>
<evidence type="ECO:0000256" key="9">
    <source>
        <dbReference type="ARBA" id="ARBA00023239"/>
    </source>
</evidence>
<dbReference type="AlphaFoldDB" id="A0A7L9WPP6"/>
<dbReference type="GO" id="GO:0009316">
    <property type="term" value="C:3-isopropylmalate dehydratase complex"/>
    <property type="evidence" value="ECO:0007669"/>
    <property type="project" value="InterPro"/>
</dbReference>
<dbReference type="NCBIfam" id="TIGR00171">
    <property type="entry name" value="leuD"/>
    <property type="match status" value="1"/>
</dbReference>
<comment type="subunit">
    <text evidence="5">Heterodimer of LeuC and LeuD.</text>
</comment>
<evidence type="ECO:0000256" key="1">
    <source>
        <dbReference type="ARBA" id="ARBA00000491"/>
    </source>
</evidence>
<dbReference type="InterPro" id="IPR050075">
    <property type="entry name" value="LeuD"/>
</dbReference>
<proteinExistence type="inferred from homology"/>
<dbReference type="InterPro" id="IPR015928">
    <property type="entry name" value="Aconitase/3IPM_dehydase_swvl"/>
</dbReference>
<dbReference type="PANTHER" id="PTHR43345">
    <property type="entry name" value="3-ISOPROPYLMALATE DEHYDRATASE SMALL SUBUNIT 2-RELATED-RELATED"/>
    <property type="match status" value="1"/>
</dbReference>
<dbReference type="CDD" id="cd01577">
    <property type="entry name" value="IPMI_Swivel"/>
    <property type="match status" value="1"/>
</dbReference>
<dbReference type="EMBL" id="CP045201">
    <property type="protein sequence ID" value="QOL82281.1"/>
    <property type="molecule type" value="Genomic_DNA"/>
</dbReference>
<dbReference type="GO" id="GO:0003861">
    <property type="term" value="F:3-isopropylmalate dehydratase activity"/>
    <property type="evidence" value="ECO:0007669"/>
    <property type="project" value="UniProtKB-EC"/>
</dbReference>
<keyword evidence="13" id="KW-1185">Reference proteome</keyword>
<protein>
    <recommendedName>
        <fullName evidence="6">3-isopropylmalate dehydratase</fullName>
        <ecNumber evidence="6">4.2.1.33</ecNumber>
    </recommendedName>
</protein>
<comment type="function">
    <text evidence="2">Catalyzes the isomerization between 2-isopropylmalate and 3-isopropylmalate, via the formation of 2-isopropylmaleate.</text>
</comment>
<evidence type="ECO:0000256" key="2">
    <source>
        <dbReference type="ARBA" id="ARBA00002695"/>
    </source>
</evidence>
<dbReference type="KEGG" id="pshq:F3W81_16450"/>
<evidence type="ECO:0000256" key="4">
    <source>
        <dbReference type="ARBA" id="ARBA00009845"/>
    </source>
</evidence>
<dbReference type="Gene3D" id="3.20.19.10">
    <property type="entry name" value="Aconitase, domain 4"/>
    <property type="match status" value="1"/>
</dbReference>
<reference evidence="12 13" key="1">
    <citation type="submission" date="2019-10" db="EMBL/GenBank/DDBJ databases">
        <title>Pseudopuniceibacterium sp. HQ09 islated from Antarctica.</title>
        <authorList>
            <person name="Liao L."/>
            <person name="Su S."/>
            <person name="Chen B."/>
            <person name="Yu Y."/>
        </authorList>
    </citation>
    <scope>NUCLEOTIDE SEQUENCE [LARGE SCALE GENOMIC DNA]</scope>
    <source>
        <strain evidence="12 13">HQ09</strain>
    </source>
</reference>
<comment type="pathway">
    <text evidence="3">Amino-acid biosynthesis; L-leucine biosynthesis; L-leucine from 3-methyl-2-oxobutanoate: step 2/4.</text>
</comment>
<dbReference type="NCBIfam" id="NF002458">
    <property type="entry name" value="PRK01641.1"/>
    <property type="match status" value="1"/>
</dbReference>
<feature type="domain" description="Aconitase A/isopropylmalate dehydratase small subunit swivel" evidence="11">
    <location>
        <begin position="2"/>
        <end position="122"/>
    </location>
</feature>
<dbReference type="GO" id="GO:0009098">
    <property type="term" value="P:L-leucine biosynthetic process"/>
    <property type="evidence" value="ECO:0007669"/>
    <property type="project" value="UniProtKB-UniPathway"/>
</dbReference>
<keyword evidence="8" id="KW-0028">Amino-acid biosynthesis</keyword>
<evidence type="ECO:0000313" key="12">
    <source>
        <dbReference type="EMBL" id="QOL82281.1"/>
    </source>
</evidence>
<comment type="catalytic activity">
    <reaction evidence="1">
        <text>(2R,3S)-3-isopropylmalate = (2S)-2-isopropylmalate</text>
        <dbReference type="Rhea" id="RHEA:32287"/>
        <dbReference type="ChEBI" id="CHEBI:1178"/>
        <dbReference type="ChEBI" id="CHEBI:35121"/>
        <dbReference type="EC" id="4.2.1.33"/>
    </reaction>
</comment>
<dbReference type="InterPro" id="IPR000573">
    <property type="entry name" value="AconitaseA/IPMdHydase_ssu_swvl"/>
</dbReference>
<gene>
    <name evidence="12" type="primary">leuD</name>
    <name evidence="12" type="ORF">F3W81_16450</name>
</gene>
<evidence type="ECO:0000256" key="8">
    <source>
        <dbReference type="ARBA" id="ARBA00022605"/>
    </source>
</evidence>
<evidence type="ECO:0000256" key="6">
    <source>
        <dbReference type="ARBA" id="ARBA00011998"/>
    </source>
</evidence>
<dbReference type="EC" id="4.2.1.33" evidence="6"/>
<comment type="similarity">
    <text evidence="4">Belongs to the LeuD family. LeuD type 1 subfamily.</text>
</comment>
<organism evidence="12 13">
    <name type="scientific">Pseudooceanicola spongiae</name>
    <dbReference type="NCBI Taxonomy" id="2613965"/>
    <lineage>
        <taxon>Bacteria</taxon>
        <taxon>Pseudomonadati</taxon>
        <taxon>Pseudomonadota</taxon>
        <taxon>Alphaproteobacteria</taxon>
        <taxon>Rhodobacterales</taxon>
        <taxon>Paracoccaceae</taxon>
        <taxon>Pseudooceanicola</taxon>
    </lineage>
</organism>
<evidence type="ECO:0000256" key="10">
    <source>
        <dbReference type="ARBA" id="ARBA00023304"/>
    </source>
</evidence>
<keyword evidence="10" id="KW-0100">Branched-chain amino acid biosynthesis</keyword>
<dbReference type="Proteomes" id="UP000594118">
    <property type="component" value="Chromosome"/>
</dbReference>
<evidence type="ECO:0000256" key="5">
    <source>
        <dbReference type="ARBA" id="ARBA00011271"/>
    </source>
</evidence>
<keyword evidence="7" id="KW-0432">Leucine biosynthesis</keyword>
<dbReference type="UniPathway" id="UPA00048">
    <property type="reaction ID" value="UER00071"/>
</dbReference>
<dbReference type="InterPro" id="IPR033940">
    <property type="entry name" value="IPMI_Swivel"/>
</dbReference>
<dbReference type="InterPro" id="IPR004431">
    <property type="entry name" value="3-IsopropMal_deHydase_ssu"/>
</dbReference>
<evidence type="ECO:0000256" key="7">
    <source>
        <dbReference type="ARBA" id="ARBA00022430"/>
    </source>
</evidence>
<dbReference type="PANTHER" id="PTHR43345:SF5">
    <property type="entry name" value="3-ISOPROPYLMALATE DEHYDRATASE SMALL SUBUNIT"/>
    <property type="match status" value="1"/>
</dbReference>
<sequence>MTPITTLTGTAAALPRANVDTDQIIPARFMSRSRTDGYGDQCFHDLRFDEAGAPRADFPLNDLAQAPGILVAGDNFGCGSSREAAVYALLDYGVAAVIAPSFADIFRSNAGKNGLLTIALDAETVQSLTDMLTDQPAMPADIDLPAQRLTIGPRQLDFDIDARLKHRLINGLDDLAATLQDLPRIEDFEGRYYAARPWAIPQKQTAAQG</sequence>
<keyword evidence="9 12" id="KW-0456">Lyase</keyword>
<evidence type="ECO:0000313" key="13">
    <source>
        <dbReference type="Proteomes" id="UP000594118"/>
    </source>
</evidence>